<protein>
    <submittedName>
        <fullName evidence="2">Uncharacterized protein</fullName>
    </submittedName>
</protein>
<sequence length="161" mass="18131">MPKWDTSAQLTAGRRGGGSLSRVRAVACGPRRKSVNVGRHLAVRRARESHSTDIPFHLGFNRRPTCGVSVKDCRSLLARFGHYFPLLRSLPDSRLVVYIASDSLRLRQCSPPDKKEGGDRQTRRPSATNSGSRSRGAHSVVLAQTWFRLCYESIGRWQWRT</sequence>
<proteinExistence type="predicted"/>
<organism evidence="2 3">
    <name type="scientific">Stieleria varia</name>
    <dbReference type="NCBI Taxonomy" id="2528005"/>
    <lineage>
        <taxon>Bacteria</taxon>
        <taxon>Pseudomonadati</taxon>
        <taxon>Planctomycetota</taxon>
        <taxon>Planctomycetia</taxon>
        <taxon>Pirellulales</taxon>
        <taxon>Pirellulaceae</taxon>
        <taxon>Stieleria</taxon>
    </lineage>
</organism>
<feature type="region of interest" description="Disordered" evidence="1">
    <location>
        <begin position="108"/>
        <end position="136"/>
    </location>
</feature>
<dbReference type="EMBL" id="SJPN01000001">
    <property type="protein sequence ID" value="TWU08313.1"/>
    <property type="molecule type" value="Genomic_DNA"/>
</dbReference>
<evidence type="ECO:0000313" key="3">
    <source>
        <dbReference type="Proteomes" id="UP000320176"/>
    </source>
</evidence>
<gene>
    <name evidence="2" type="ORF">Pla52n_08950</name>
</gene>
<dbReference type="Proteomes" id="UP000320176">
    <property type="component" value="Unassembled WGS sequence"/>
</dbReference>
<dbReference type="AlphaFoldDB" id="A0A5C6B8A3"/>
<evidence type="ECO:0000256" key="1">
    <source>
        <dbReference type="SAM" id="MobiDB-lite"/>
    </source>
</evidence>
<feature type="compositionally biased region" description="Basic and acidic residues" evidence="1">
    <location>
        <begin position="112"/>
        <end position="122"/>
    </location>
</feature>
<evidence type="ECO:0000313" key="2">
    <source>
        <dbReference type="EMBL" id="TWU08313.1"/>
    </source>
</evidence>
<feature type="compositionally biased region" description="Polar residues" evidence="1">
    <location>
        <begin position="124"/>
        <end position="133"/>
    </location>
</feature>
<accession>A0A5C6B8A3</accession>
<name>A0A5C6B8A3_9BACT</name>
<keyword evidence="3" id="KW-1185">Reference proteome</keyword>
<comment type="caution">
    <text evidence="2">The sequence shown here is derived from an EMBL/GenBank/DDBJ whole genome shotgun (WGS) entry which is preliminary data.</text>
</comment>
<reference evidence="2 3" key="1">
    <citation type="submission" date="2019-02" db="EMBL/GenBank/DDBJ databases">
        <title>Deep-cultivation of Planctomycetes and their phenomic and genomic characterization uncovers novel biology.</title>
        <authorList>
            <person name="Wiegand S."/>
            <person name="Jogler M."/>
            <person name="Boedeker C."/>
            <person name="Pinto D."/>
            <person name="Vollmers J."/>
            <person name="Rivas-Marin E."/>
            <person name="Kohn T."/>
            <person name="Peeters S.H."/>
            <person name="Heuer A."/>
            <person name="Rast P."/>
            <person name="Oberbeckmann S."/>
            <person name="Bunk B."/>
            <person name="Jeske O."/>
            <person name="Meyerdierks A."/>
            <person name="Storesund J.E."/>
            <person name="Kallscheuer N."/>
            <person name="Luecker S."/>
            <person name="Lage O.M."/>
            <person name="Pohl T."/>
            <person name="Merkel B.J."/>
            <person name="Hornburger P."/>
            <person name="Mueller R.-W."/>
            <person name="Bruemmer F."/>
            <person name="Labrenz M."/>
            <person name="Spormann A.M."/>
            <person name="Op Den Camp H."/>
            <person name="Overmann J."/>
            <person name="Amann R."/>
            <person name="Jetten M.S.M."/>
            <person name="Mascher T."/>
            <person name="Medema M.H."/>
            <person name="Devos D.P."/>
            <person name="Kaster A.-K."/>
            <person name="Ovreas L."/>
            <person name="Rohde M."/>
            <person name="Galperin M.Y."/>
            <person name="Jogler C."/>
        </authorList>
    </citation>
    <scope>NUCLEOTIDE SEQUENCE [LARGE SCALE GENOMIC DNA]</scope>
    <source>
        <strain evidence="2 3">Pla52n</strain>
    </source>
</reference>